<evidence type="ECO:0000313" key="4">
    <source>
        <dbReference type="Proteomes" id="UP000094112"/>
    </source>
</evidence>
<reference evidence="3 4" key="1">
    <citation type="journal article" date="2016" name="Proc. Natl. Acad. Sci. U.S.A.">
        <title>Comparative genomics of biotechnologically important yeasts.</title>
        <authorList>
            <person name="Riley R."/>
            <person name="Haridas S."/>
            <person name="Wolfe K.H."/>
            <person name="Lopes M.R."/>
            <person name="Hittinger C.T."/>
            <person name="Goeker M."/>
            <person name="Salamov A.A."/>
            <person name="Wisecaver J.H."/>
            <person name="Long T.M."/>
            <person name="Calvey C.H."/>
            <person name="Aerts A.L."/>
            <person name="Barry K.W."/>
            <person name="Choi C."/>
            <person name="Clum A."/>
            <person name="Coughlan A.Y."/>
            <person name="Deshpande S."/>
            <person name="Douglass A.P."/>
            <person name="Hanson S.J."/>
            <person name="Klenk H.-P."/>
            <person name="LaButti K.M."/>
            <person name="Lapidus A."/>
            <person name="Lindquist E.A."/>
            <person name="Lipzen A.M."/>
            <person name="Meier-Kolthoff J.P."/>
            <person name="Ohm R.A."/>
            <person name="Otillar R.P."/>
            <person name="Pangilinan J.L."/>
            <person name="Peng Y."/>
            <person name="Rokas A."/>
            <person name="Rosa C.A."/>
            <person name="Scheuner C."/>
            <person name="Sibirny A.A."/>
            <person name="Slot J.C."/>
            <person name="Stielow J.B."/>
            <person name="Sun H."/>
            <person name="Kurtzman C.P."/>
            <person name="Blackwell M."/>
            <person name="Grigoriev I.V."/>
            <person name="Jeffries T.W."/>
        </authorList>
    </citation>
    <scope>NUCLEOTIDE SEQUENCE [LARGE SCALE GENOMIC DNA]</scope>
    <source>
        <strain evidence="4">ATCC 58044 / CBS 1984 / NCYC 433 / NRRL Y-366-8</strain>
    </source>
</reference>
<dbReference type="PANTHER" id="PTHR23322">
    <property type="entry name" value="FAS-ASSOCIATED PROTEIN"/>
    <property type="match status" value="1"/>
</dbReference>
<evidence type="ECO:0000259" key="2">
    <source>
        <dbReference type="PROSITE" id="PS50033"/>
    </source>
</evidence>
<sequence length="476" mass="53383">MSEQVDTFLAITGSSDGKVAEHFIDMAGGDIETAISLFFEHGASAAQPSNPNTTPPSHTDDDAALAERLQNEAYQNQQANEPRAPDAAVHERLVGGEDHFGVFPGTFGGVGGSFGGLLNRPAPQDIFGNARPGIFNQRDDDFPQDDSEEEDKVVEVDSDGDVIESRRDDGMSETQRRLARIFRPPFDIIDKLDLNSAKQKARKEKKWLLVNIQDNAEFQCQVLNRDFWSNGNVKDLVKDNFIFLQYQKESRSGEEYSQFYHFSEYPHIAILDPITGERLKMWSGVPATNSWIQEVFDFLAQFSLEPGHINPTVSHKKKIDPSTLTEEQQMELAIKESLGKKEQDHDDVQILHGGEQNDPIEIDDDVDEEPKELTEQEKFQKIQAIDHPEPEANPATTTRVQIRLGDGSRQVRRFNTDDKVVVIYEVLKATVESVKNGEAFTLTSQRENLIGKLDETISDAGLKNASILLELVDKED</sequence>
<keyword evidence="4" id="KW-1185">Reference proteome</keyword>
<dbReference type="STRING" id="683960.A0A1E3P7P2"/>
<proteinExistence type="predicted"/>
<dbReference type="InterPro" id="IPR006577">
    <property type="entry name" value="UAS"/>
</dbReference>
<dbReference type="GO" id="GO:0005634">
    <property type="term" value="C:nucleus"/>
    <property type="evidence" value="ECO:0007669"/>
    <property type="project" value="TreeGrafter"/>
</dbReference>
<dbReference type="GO" id="GO:0051117">
    <property type="term" value="F:ATPase binding"/>
    <property type="evidence" value="ECO:0007669"/>
    <property type="project" value="EnsemblFungi"/>
</dbReference>
<dbReference type="InterPro" id="IPR029071">
    <property type="entry name" value="Ubiquitin-like_domsf"/>
</dbReference>
<feature type="region of interest" description="Disordered" evidence="1">
    <location>
        <begin position="131"/>
        <end position="150"/>
    </location>
</feature>
<dbReference type="InterPro" id="IPR036249">
    <property type="entry name" value="Thioredoxin-like_sf"/>
</dbReference>
<dbReference type="Proteomes" id="UP000094112">
    <property type="component" value="Unassembled WGS sequence"/>
</dbReference>
<name>A0A1E3P7P2_WICAA</name>
<dbReference type="InterPro" id="IPR001012">
    <property type="entry name" value="UBX_dom"/>
</dbReference>
<dbReference type="GO" id="GO:0043130">
    <property type="term" value="F:ubiquitin binding"/>
    <property type="evidence" value="ECO:0007669"/>
    <property type="project" value="EnsemblFungi"/>
</dbReference>
<evidence type="ECO:0000256" key="1">
    <source>
        <dbReference type="SAM" id="MobiDB-lite"/>
    </source>
</evidence>
<dbReference type="SMART" id="SM00594">
    <property type="entry name" value="UAS"/>
    <property type="match status" value="1"/>
</dbReference>
<dbReference type="Gene3D" id="3.40.30.10">
    <property type="entry name" value="Glutaredoxin"/>
    <property type="match status" value="1"/>
</dbReference>
<dbReference type="OrthoDB" id="270602at2759"/>
<protein>
    <recommendedName>
        <fullName evidence="2">UBX domain-containing protein</fullName>
    </recommendedName>
</protein>
<dbReference type="RefSeq" id="XP_019040585.1">
    <property type="nucleotide sequence ID" value="XM_019184648.1"/>
</dbReference>
<dbReference type="GO" id="GO:0043161">
    <property type="term" value="P:proteasome-mediated ubiquitin-dependent protein catabolic process"/>
    <property type="evidence" value="ECO:0007669"/>
    <property type="project" value="EnsemblFungi"/>
</dbReference>
<accession>A0A1E3P7P2</accession>
<dbReference type="Gene3D" id="3.10.20.90">
    <property type="entry name" value="Phosphatidylinositol 3-kinase Catalytic Subunit, Chain A, domain 1"/>
    <property type="match status" value="1"/>
</dbReference>
<dbReference type="AlphaFoldDB" id="A0A1E3P7P2"/>
<dbReference type="CDD" id="cd01767">
    <property type="entry name" value="UBX"/>
    <property type="match status" value="1"/>
</dbReference>
<dbReference type="CDD" id="cd02958">
    <property type="entry name" value="UAS"/>
    <property type="match status" value="1"/>
</dbReference>
<gene>
    <name evidence="3" type="ORF">WICANDRAFT_78008</name>
</gene>
<organism evidence="3 4">
    <name type="scientific">Wickerhamomyces anomalus (strain ATCC 58044 / CBS 1984 / NCYC 433 / NRRL Y-366-8)</name>
    <name type="common">Yeast</name>
    <name type="synonym">Hansenula anomala</name>
    <dbReference type="NCBI Taxonomy" id="683960"/>
    <lineage>
        <taxon>Eukaryota</taxon>
        <taxon>Fungi</taxon>
        <taxon>Dikarya</taxon>
        <taxon>Ascomycota</taxon>
        <taxon>Saccharomycotina</taxon>
        <taxon>Saccharomycetes</taxon>
        <taxon>Phaffomycetales</taxon>
        <taxon>Wickerhamomycetaceae</taxon>
        <taxon>Wickerhamomyces</taxon>
    </lineage>
</organism>
<dbReference type="SMART" id="SM00166">
    <property type="entry name" value="UBX"/>
    <property type="match status" value="1"/>
</dbReference>
<dbReference type="Pfam" id="PF13899">
    <property type="entry name" value="Thioredoxin_7"/>
    <property type="match status" value="1"/>
</dbReference>
<dbReference type="SUPFAM" id="SSF52833">
    <property type="entry name" value="Thioredoxin-like"/>
    <property type="match status" value="1"/>
</dbReference>
<dbReference type="InterPro" id="IPR050730">
    <property type="entry name" value="UBX_domain-protein"/>
</dbReference>
<dbReference type="CDD" id="cd14346">
    <property type="entry name" value="UBA_Ubx5_like"/>
    <property type="match status" value="1"/>
</dbReference>
<dbReference type="EMBL" id="KV454209">
    <property type="protein sequence ID" value="ODQ61378.1"/>
    <property type="molecule type" value="Genomic_DNA"/>
</dbReference>
<dbReference type="Gene3D" id="1.10.8.10">
    <property type="entry name" value="DNA helicase RuvA subunit, C-terminal domain"/>
    <property type="match status" value="1"/>
</dbReference>
<evidence type="ECO:0000313" key="3">
    <source>
        <dbReference type="EMBL" id="ODQ61378.1"/>
    </source>
</evidence>
<dbReference type="GeneID" id="30201894"/>
<dbReference type="PANTHER" id="PTHR23322:SF6">
    <property type="entry name" value="UBX DOMAIN-CONTAINING PROTEIN 7"/>
    <property type="match status" value="1"/>
</dbReference>
<feature type="domain" description="UBX" evidence="2">
    <location>
        <begin position="393"/>
        <end position="470"/>
    </location>
</feature>
<dbReference type="SUPFAM" id="SSF54236">
    <property type="entry name" value="Ubiquitin-like"/>
    <property type="match status" value="1"/>
</dbReference>
<dbReference type="Pfam" id="PF00789">
    <property type="entry name" value="UBX"/>
    <property type="match status" value="1"/>
</dbReference>
<dbReference type="Pfam" id="PF14555">
    <property type="entry name" value="UBA_4"/>
    <property type="match status" value="1"/>
</dbReference>
<dbReference type="PROSITE" id="PS50033">
    <property type="entry name" value="UBX"/>
    <property type="match status" value="1"/>
</dbReference>